<feature type="signal peptide" evidence="1">
    <location>
        <begin position="1"/>
        <end position="25"/>
    </location>
</feature>
<proteinExistence type="predicted"/>
<accession>A0A016TPV4</accession>
<feature type="chain" id="PRO_5001491280" description="Secreted protein" evidence="1">
    <location>
        <begin position="26"/>
        <end position="112"/>
    </location>
</feature>
<reference evidence="3" key="1">
    <citation type="journal article" date="2015" name="Nat. Genet.">
        <title>The genome and transcriptome of the zoonotic hookworm Ancylostoma ceylanicum identify infection-specific gene families.</title>
        <authorList>
            <person name="Schwarz E.M."/>
            <person name="Hu Y."/>
            <person name="Antoshechkin I."/>
            <person name="Miller M.M."/>
            <person name="Sternberg P.W."/>
            <person name="Aroian R.V."/>
        </authorList>
    </citation>
    <scope>NUCLEOTIDE SEQUENCE</scope>
    <source>
        <strain evidence="3">HY135</strain>
    </source>
</reference>
<sequence length="112" mass="12759">MAAIIQRRAFCFAIFRFILIYFTQCCRNCKARGPHGKMHGTHVALRLATPTNLWNAGRTRGVEGTRAARYNCLRASMDLTPLRPRKARGATAPLTMESSPRWRIWDSPLNLQ</sequence>
<dbReference type="EMBL" id="JARK01001422">
    <property type="protein sequence ID" value="EYC04771.1"/>
    <property type="molecule type" value="Genomic_DNA"/>
</dbReference>
<evidence type="ECO:0008006" key="4">
    <source>
        <dbReference type="Google" id="ProtNLM"/>
    </source>
</evidence>
<keyword evidence="3" id="KW-1185">Reference proteome</keyword>
<protein>
    <recommendedName>
        <fullName evidence="4">Secreted protein</fullName>
    </recommendedName>
</protein>
<evidence type="ECO:0000313" key="3">
    <source>
        <dbReference type="Proteomes" id="UP000024635"/>
    </source>
</evidence>
<gene>
    <name evidence="2" type="primary">Acey_s0086.g1981</name>
    <name evidence="2" type="ORF">Y032_0086g1981</name>
</gene>
<dbReference type="AlphaFoldDB" id="A0A016TPV4"/>
<name>A0A016TPV4_9BILA</name>
<dbReference type="Proteomes" id="UP000024635">
    <property type="component" value="Unassembled WGS sequence"/>
</dbReference>
<evidence type="ECO:0000313" key="2">
    <source>
        <dbReference type="EMBL" id="EYC04771.1"/>
    </source>
</evidence>
<keyword evidence="1" id="KW-0732">Signal</keyword>
<organism evidence="2 3">
    <name type="scientific">Ancylostoma ceylanicum</name>
    <dbReference type="NCBI Taxonomy" id="53326"/>
    <lineage>
        <taxon>Eukaryota</taxon>
        <taxon>Metazoa</taxon>
        <taxon>Ecdysozoa</taxon>
        <taxon>Nematoda</taxon>
        <taxon>Chromadorea</taxon>
        <taxon>Rhabditida</taxon>
        <taxon>Rhabditina</taxon>
        <taxon>Rhabditomorpha</taxon>
        <taxon>Strongyloidea</taxon>
        <taxon>Ancylostomatidae</taxon>
        <taxon>Ancylostomatinae</taxon>
        <taxon>Ancylostoma</taxon>
    </lineage>
</organism>
<evidence type="ECO:0000256" key="1">
    <source>
        <dbReference type="SAM" id="SignalP"/>
    </source>
</evidence>
<comment type="caution">
    <text evidence="2">The sequence shown here is derived from an EMBL/GenBank/DDBJ whole genome shotgun (WGS) entry which is preliminary data.</text>
</comment>